<dbReference type="InParanoid" id="A0A286UHP6"/>
<reference evidence="8 9" key="1">
    <citation type="journal article" date="2017" name="Mol. Ecol.">
        <title>Comparative and population genomic landscape of Phellinus noxius: A hypervariable fungus causing root rot in trees.</title>
        <authorList>
            <person name="Chung C.L."/>
            <person name="Lee T.J."/>
            <person name="Akiba M."/>
            <person name="Lee H.H."/>
            <person name="Kuo T.H."/>
            <person name="Liu D."/>
            <person name="Ke H.M."/>
            <person name="Yokoi T."/>
            <person name="Roa M.B."/>
            <person name="Lu M.J."/>
            <person name="Chang Y.Y."/>
            <person name="Ann P.J."/>
            <person name="Tsai J.N."/>
            <person name="Chen C.Y."/>
            <person name="Tzean S.S."/>
            <person name="Ota Y."/>
            <person name="Hattori T."/>
            <person name="Sahashi N."/>
            <person name="Liou R.F."/>
            <person name="Kikuchi T."/>
            <person name="Tsai I.J."/>
        </authorList>
    </citation>
    <scope>NUCLEOTIDE SEQUENCE [LARGE SCALE GENOMIC DNA]</scope>
    <source>
        <strain evidence="8 9">FFPRI411160</strain>
    </source>
</reference>
<dbReference type="AlphaFoldDB" id="A0A286UHP6"/>
<dbReference type="Proteomes" id="UP000217199">
    <property type="component" value="Unassembled WGS sequence"/>
</dbReference>
<feature type="binding site" evidence="6">
    <location>
        <position position="450"/>
    </location>
    <ligand>
        <name>Mg(2+)</name>
        <dbReference type="ChEBI" id="CHEBI:18420"/>
    </ligand>
</feature>
<feature type="binding site" evidence="5">
    <location>
        <begin position="444"/>
        <end position="450"/>
    </location>
    <ligand>
        <name>GTP</name>
        <dbReference type="ChEBI" id="CHEBI:37565"/>
    </ligand>
</feature>
<dbReference type="Pfam" id="PF00503">
    <property type="entry name" value="G-alpha"/>
    <property type="match status" value="2"/>
</dbReference>
<dbReference type="GO" id="GO:0001664">
    <property type="term" value="F:G protein-coupled receptor binding"/>
    <property type="evidence" value="ECO:0007669"/>
    <property type="project" value="TreeGrafter"/>
</dbReference>
<evidence type="ECO:0000256" key="5">
    <source>
        <dbReference type="PIRSR" id="PIRSR601019-1"/>
    </source>
</evidence>
<dbReference type="GO" id="GO:0005834">
    <property type="term" value="C:heterotrimeric G-protein complex"/>
    <property type="evidence" value="ECO:0007669"/>
    <property type="project" value="TreeGrafter"/>
</dbReference>
<dbReference type="InterPro" id="IPR001019">
    <property type="entry name" value="Gprotein_alpha_su"/>
</dbReference>
<dbReference type="SMART" id="SM00275">
    <property type="entry name" value="G_alpha"/>
    <property type="match status" value="1"/>
</dbReference>
<evidence type="ECO:0000256" key="7">
    <source>
        <dbReference type="SAM" id="MobiDB-lite"/>
    </source>
</evidence>
<dbReference type="InterPro" id="IPR027417">
    <property type="entry name" value="P-loop_NTPase"/>
</dbReference>
<dbReference type="STRING" id="2282107.A0A286UHP6"/>
<dbReference type="PANTHER" id="PTHR10218:SF360">
    <property type="entry name" value="GUANINE NUCLEOTIDE-BINDING PROTEIN SUBUNIT ALPHA HOMOLOG"/>
    <property type="match status" value="1"/>
</dbReference>
<keyword evidence="3 5" id="KW-0342">GTP-binding</keyword>
<feature type="region of interest" description="Disordered" evidence="7">
    <location>
        <begin position="277"/>
        <end position="312"/>
    </location>
</feature>
<dbReference type="PROSITE" id="PS51882">
    <property type="entry name" value="G_ALPHA"/>
    <property type="match status" value="1"/>
</dbReference>
<dbReference type="GO" id="GO:0046872">
    <property type="term" value="F:metal ion binding"/>
    <property type="evidence" value="ECO:0007669"/>
    <property type="project" value="UniProtKB-KW"/>
</dbReference>
<evidence type="ECO:0000256" key="1">
    <source>
        <dbReference type="ARBA" id="ARBA00022723"/>
    </source>
</evidence>
<evidence type="ECO:0000313" key="8">
    <source>
        <dbReference type="EMBL" id="PAV19131.1"/>
    </source>
</evidence>
<keyword evidence="6" id="KW-0460">Magnesium</keyword>
<dbReference type="EMBL" id="NBII01000005">
    <property type="protein sequence ID" value="PAV19131.1"/>
    <property type="molecule type" value="Genomic_DNA"/>
</dbReference>
<dbReference type="SUPFAM" id="SSF52540">
    <property type="entry name" value="P-loop containing nucleoside triphosphate hydrolases"/>
    <property type="match status" value="1"/>
</dbReference>
<organism evidence="8 9">
    <name type="scientific">Pyrrhoderma noxium</name>
    <dbReference type="NCBI Taxonomy" id="2282107"/>
    <lineage>
        <taxon>Eukaryota</taxon>
        <taxon>Fungi</taxon>
        <taxon>Dikarya</taxon>
        <taxon>Basidiomycota</taxon>
        <taxon>Agaricomycotina</taxon>
        <taxon>Agaricomycetes</taxon>
        <taxon>Hymenochaetales</taxon>
        <taxon>Hymenochaetaceae</taxon>
        <taxon>Pyrrhoderma</taxon>
    </lineage>
</organism>
<proteinExistence type="predicted"/>
<dbReference type="GO" id="GO:0031683">
    <property type="term" value="F:G-protein beta/gamma-subunit complex binding"/>
    <property type="evidence" value="ECO:0007669"/>
    <property type="project" value="InterPro"/>
</dbReference>
<evidence type="ECO:0000256" key="2">
    <source>
        <dbReference type="ARBA" id="ARBA00022741"/>
    </source>
</evidence>
<keyword evidence="2 5" id="KW-0547">Nucleotide-binding</keyword>
<gene>
    <name evidence="8" type="ORF">PNOK_0597500</name>
</gene>
<protein>
    <submittedName>
        <fullName evidence="8">G-alpha-domain-containing</fullName>
    </submittedName>
</protein>
<keyword evidence="4" id="KW-0807">Transducer</keyword>
<evidence type="ECO:0000256" key="4">
    <source>
        <dbReference type="ARBA" id="ARBA00023224"/>
    </source>
</evidence>
<feature type="binding site" evidence="5">
    <location>
        <begin position="543"/>
        <end position="546"/>
    </location>
    <ligand>
        <name>GTP</name>
        <dbReference type="ChEBI" id="CHEBI:37565"/>
    </ligand>
</feature>
<comment type="caution">
    <text evidence="8">The sequence shown here is derived from an EMBL/GenBank/DDBJ whole genome shotgun (WGS) entry which is preliminary data.</text>
</comment>
<dbReference type="OrthoDB" id="5817230at2759"/>
<dbReference type="Gene3D" id="3.40.50.300">
    <property type="entry name" value="P-loop containing nucleotide triphosphate hydrolases"/>
    <property type="match status" value="2"/>
</dbReference>
<dbReference type="GO" id="GO:0003924">
    <property type="term" value="F:GTPase activity"/>
    <property type="evidence" value="ECO:0007669"/>
    <property type="project" value="InterPro"/>
</dbReference>
<evidence type="ECO:0000256" key="3">
    <source>
        <dbReference type="ARBA" id="ARBA00023134"/>
    </source>
</evidence>
<dbReference type="PANTHER" id="PTHR10218">
    <property type="entry name" value="GTP-BINDING PROTEIN ALPHA SUBUNIT"/>
    <property type="match status" value="1"/>
</dbReference>
<dbReference type="FunFam" id="3.40.50.300:FF:000692">
    <property type="entry name" value="Guanine nucleotide-binding protein subunit alpha"/>
    <property type="match status" value="1"/>
</dbReference>
<evidence type="ECO:0000313" key="9">
    <source>
        <dbReference type="Proteomes" id="UP000217199"/>
    </source>
</evidence>
<dbReference type="GO" id="GO:0005737">
    <property type="term" value="C:cytoplasm"/>
    <property type="evidence" value="ECO:0007669"/>
    <property type="project" value="TreeGrafter"/>
</dbReference>
<accession>A0A286UHP6</accession>
<dbReference type="SUPFAM" id="SSF47895">
    <property type="entry name" value="Transducin (alpha subunit), insertion domain"/>
    <property type="match status" value="1"/>
</dbReference>
<dbReference type="GO" id="GO:0005525">
    <property type="term" value="F:GTP binding"/>
    <property type="evidence" value="ECO:0007669"/>
    <property type="project" value="UniProtKB-KW"/>
</dbReference>
<keyword evidence="1 6" id="KW-0479">Metal-binding</keyword>
<dbReference type="InterPro" id="IPR011025">
    <property type="entry name" value="GproteinA_insert"/>
</dbReference>
<keyword evidence="9" id="KW-1185">Reference proteome</keyword>
<name>A0A286UHP6_9AGAM</name>
<dbReference type="GO" id="GO:0007188">
    <property type="term" value="P:adenylate cyclase-modulating G protein-coupled receptor signaling pathway"/>
    <property type="evidence" value="ECO:0007669"/>
    <property type="project" value="TreeGrafter"/>
</dbReference>
<sequence length="635" mass="71929">MPKALPHIRQRRDSWQWPPLIEDQFETAEESARQAEKAREARIISDKIDQALSVERQGKKKGPVKILILGQSESGKSTTLRNFQLNLAPKAFQADAEAWRSIIHLNLLISVNYLLEVLKTSYCPPSPGNELRSPYYAPTPSSQLIEREKQRLRALDGSFNRSTTQFSDGRASPSQYSSELRRLMLSLLPLKSIETTLRQRLGAESLTPQSPESPGNPLLKIWGKNLKAKACSLDIQTTPVEPFVRPSSALSFSSSTLSSENRSRRLLGFRRHSVSSSATSSASSSAPGSVYTSGSERSIGSTSTYVSSSLSRESSRNRRKLSDFVDSFAVRVRGSTGWKRRARLPDHLTISKRDEPHNDRNSIVSYSHRPSLEFMSEQEERELLAARQILQVFGEDIDQLWRNEEVQKTLKRLNIRLESKPGFFLNDVIRITAYDYVPTTCDILRARLSTSGVEEHRLVLEVGPEAGKEWIIYDVGGFRSQRAAWAPFFDSVNAIIFLAPISAFDEYLAEDPNVNRLEDTFNLWMDICKNRLLISVEFILFLNKYDVLKAKIRAGSRFSNYVLNYNDENRTKNNPECIARYMLATFNAAHKKLSPRPRRLRTYLTSVIDSRATAKVVNHISEQVLIGHLISSDVL</sequence>
<evidence type="ECO:0000256" key="6">
    <source>
        <dbReference type="PIRSR" id="PIRSR601019-2"/>
    </source>
</evidence>